<dbReference type="Proteomes" id="UP001366085">
    <property type="component" value="Unassembled WGS sequence"/>
</dbReference>
<gene>
    <name evidence="2" type="ORF">WDU93_10025</name>
</gene>
<comment type="caution">
    <text evidence="2">The sequence shown here is derived from an EMBL/GenBank/DDBJ whole genome shotgun (WGS) entry which is preliminary data.</text>
</comment>
<dbReference type="EMBL" id="JBBDGN010000008">
    <property type="protein sequence ID" value="MEJ1092033.1"/>
    <property type="molecule type" value="Genomic_DNA"/>
</dbReference>
<accession>A0ABU8LLC5</accession>
<name>A0ABU8LLC5_9MICO</name>
<organism evidence="2 3">
    <name type="scientific">Microbacterium istanbulense</name>
    <dbReference type="NCBI Taxonomy" id="3122049"/>
    <lineage>
        <taxon>Bacteria</taxon>
        <taxon>Bacillati</taxon>
        <taxon>Actinomycetota</taxon>
        <taxon>Actinomycetes</taxon>
        <taxon>Micrococcales</taxon>
        <taxon>Microbacteriaceae</taxon>
        <taxon>Microbacterium</taxon>
    </lineage>
</organism>
<keyword evidence="1" id="KW-0175">Coiled coil</keyword>
<evidence type="ECO:0000256" key="1">
    <source>
        <dbReference type="SAM" id="Coils"/>
    </source>
</evidence>
<dbReference type="RefSeq" id="WP_337320163.1">
    <property type="nucleotide sequence ID" value="NZ_JBBDGN010000008.1"/>
</dbReference>
<sequence>MNTNGKPVTIADRHAAEALAEQILDPRRLFPLVVVTTPAGRTDPYVPAAELIDAISHRADVVAVTQQASNWLSTRLEELGRSDLNVYGGATRLYPTGPLDADLAPIFTARTEADGIRVVANVSNRVGGTFTTSTPEPEAVPAPTPQLTENDAEIARLRLQVEGLAMELTAARQQIEGLSKELSAARQLASKTRKQQRTADLPMRLGRYFIDTCEDMHYRITTTWAEQIPAEQKVELPLAPFTFAGTFAASVEEVAGTDPALRDKIARACVRVLTRQDRDAHRLGPEREDGASAWRSYVEQKAASARRLHYWAMPGGAIELARVVLHDDYRI</sequence>
<feature type="coiled-coil region" evidence="1">
    <location>
        <begin position="154"/>
        <end position="195"/>
    </location>
</feature>
<keyword evidence="3" id="KW-1185">Reference proteome</keyword>
<reference evidence="2 3" key="1">
    <citation type="submission" date="2024-02" db="EMBL/GenBank/DDBJ databases">
        <authorList>
            <person name="Saticioglu I.B."/>
        </authorList>
    </citation>
    <scope>NUCLEOTIDE SEQUENCE [LARGE SCALE GENOMIC DNA]</scope>
    <source>
        <strain evidence="2 3">Mu-43</strain>
    </source>
</reference>
<protein>
    <submittedName>
        <fullName evidence="2">Uncharacterized protein</fullName>
    </submittedName>
</protein>
<proteinExistence type="predicted"/>
<evidence type="ECO:0000313" key="2">
    <source>
        <dbReference type="EMBL" id="MEJ1092033.1"/>
    </source>
</evidence>
<evidence type="ECO:0000313" key="3">
    <source>
        <dbReference type="Proteomes" id="UP001366085"/>
    </source>
</evidence>